<sequence length="68" mass="7891">MQGGKVFSIQLFSFKKLLFRYDGLNLRAYNSLKMSTFTDIRTPQQKAALKALIEQLKEEYRGDGTWAQ</sequence>
<protein>
    <submittedName>
        <fullName evidence="1">Uncharacterized protein</fullName>
    </submittedName>
</protein>
<evidence type="ECO:0000313" key="1">
    <source>
        <dbReference type="EMBL" id="MCP9563856.1"/>
    </source>
</evidence>
<dbReference type="EMBL" id="JANDWZ010000006">
    <property type="protein sequence ID" value="MCP9563856.1"/>
    <property type="molecule type" value="Genomic_DNA"/>
</dbReference>
<proteinExistence type="predicted"/>
<organism evidence="1 2">
    <name type="scientific">Segatella copri</name>
    <dbReference type="NCBI Taxonomy" id="165179"/>
    <lineage>
        <taxon>Bacteria</taxon>
        <taxon>Pseudomonadati</taxon>
        <taxon>Bacteroidota</taxon>
        <taxon>Bacteroidia</taxon>
        <taxon>Bacteroidales</taxon>
        <taxon>Prevotellaceae</taxon>
        <taxon>Segatella</taxon>
    </lineage>
</organism>
<dbReference type="Proteomes" id="UP001205531">
    <property type="component" value="Unassembled WGS sequence"/>
</dbReference>
<reference evidence="1" key="1">
    <citation type="submission" date="2022-07" db="EMBL/GenBank/DDBJ databases">
        <title>Prevotella copri.</title>
        <authorList>
            <person name="Yang C."/>
        </authorList>
    </citation>
    <scope>NUCLEOTIDE SEQUENCE</scope>
    <source>
        <strain evidence="1">HF2107</strain>
    </source>
</reference>
<dbReference type="AlphaFoldDB" id="A0AAW5IIP4"/>
<dbReference type="RefSeq" id="WP_233546598.1">
    <property type="nucleotide sequence ID" value="NZ_JANDWY010000007.1"/>
</dbReference>
<evidence type="ECO:0000313" key="2">
    <source>
        <dbReference type="Proteomes" id="UP001205531"/>
    </source>
</evidence>
<comment type="caution">
    <text evidence="1">The sequence shown here is derived from an EMBL/GenBank/DDBJ whole genome shotgun (WGS) entry which is preliminary data.</text>
</comment>
<name>A0AAW5IIP4_9BACT</name>
<accession>A0AAW5IIP4</accession>
<gene>
    <name evidence="1" type="ORF">NNC64_04630</name>
</gene>